<evidence type="ECO:0000256" key="4">
    <source>
        <dbReference type="ARBA" id="ARBA00023242"/>
    </source>
</evidence>
<name>A0A7J6FAF8_CANSA</name>
<dbReference type="PANTHER" id="PTHR31719">
    <property type="entry name" value="NAC TRANSCRIPTION FACTOR 56"/>
    <property type="match status" value="1"/>
</dbReference>
<evidence type="ECO:0000313" key="7">
    <source>
        <dbReference type="EMBL" id="KAF4367701.1"/>
    </source>
</evidence>
<protein>
    <recommendedName>
        <fullName evidence="6">NAC domain-containing protein</fullName>
    </recommendedName>
</protein>
<feature type="compositionally biased region" description="Polar residues" evidence="5">
    <location>
        <begin position="208"/>
        <end position="217"/>
    </location>
</feature>
<keyword evidence="1" id="KW-0805">Transcription regulation</keyword>
<proteinExistence type="predicted"/>
<evidence type="ECO:0000313" key="8">
    <source>
        <dbReference type="Proteomes" id="UP000583929"/>
    </source>
</evidence>
<dbReference type="GO" id="GO:0003677">
    <property type="term" value="F:DNA binding"/>
    <property type="evidence" value="ECO:0007669"/>
    <property type="project" value="UniProtKB-KW"/>
</dbReference>
<evidence type="ECO:0000256" key="1">
    <source>
        <dbReference type="ARBA" id="ARBA00023015"/>
    </source>
</evidence>
<feature type="compositionally biased region" description="Low complexity" evidence="5">
    <location>
        <begin position="233"/>
        <end position="254"/>
    </location>
</feature>
<keyword evidence="4" id="KW-0539">Nucleus</keyword>
<dbReference type="PANTHER" id="PTHR31719:SF130">
    <property type="entry name" value="NAC DOMAIN-CONTAINING PROTEIN 18"/>
    <property type="match status" value="1"/>
</dbReference>
<gene>
    <name evidence="7" type="ORF">G4B88_001453</name>
</gene>
<dbReference type="GO" id="GO:0006355">
    <property type="term" value="P:regulation of DNA-templated transcription"/>
    <property type="evidence" value="ECO:0007669"/>
    <property type="project" value="InterPro"/>
</dbReference>
<dbReference type="EMBL" id="JAATIQ010000245">
    <property type="protein sequence ID" value="KAF4367701.1"/>
    <property type="molecule type" value="Genomic_DNA"/>
</dbReference>
<evidence type="ECO:0000259" key="6">
    <source>
        <dbReference type="PROSITE" id="PS51005"/>
    </source>
</evidence>
<evidence type="ECO:0000256" key="3">
    <source>
        <dbReference type="ARBA" id="ARBA00023163"/>
    </source>
</evidence>
<reference evidence="7 8" key="1">
    <citation type="journal article" date="2020" name="bioRxiv">
        <title>Sequence and annotation of 42 cannabis genomes reveals extensive copy number variation in cannabinoid synthesis and pathogen resistance genes.</title>
        <authorList>
            <person name="Mckernan K.J."/>
            <person name="Helbert Y."/>
            <person name="Kane L.T."/>
            <person name="Ebling H."/>
            <person name="Zhang L."/>
            <person name="Liu B."/>
            <person name="Eaton Z."/>
            <person name="Mclaughlin S."/>
            <person name="Kingan S."/>
            <person name="Baybayan P."/>
            <person name="Concepcion G."/>
            <person name="Jordan M."/>
            <person name="Riva A."/>
            <person name="Barbazuk W."/>
            <person name="Harkins T."/>
        </authorList>
    </citation>
    <scope>NUCLEOTIDE SEQUENCE [LARGE SCALE GENOMIC DNA]</scope>
    <source>
        <strain evidence="8">cv. Jamaican Lion 4</strain>
        <tissue evidence="7">Leaf</tissue>
    </source>
</reference>
<evidence type="ECO:0000256" key="5">
    <source>
        <dbReference type="SAM" id="MobiDB-lite"/>
    </source>
</evidence>
<accession>A0A7J6FAF8</accession>
<comment type="caution">
    <text evidence="7">The sequence shown here is derived from an EMBL/GenBank/DDBJ whole genome shotgun (WGS) entry which is preliminary data.</text>
</comment>
<feature type="domain" description="NAC" evidence="6">
    <location>
        <begin position="16"/>
        <end position="175"/>
    </location>
</feature>
<dbReference type="AlphaFoldDB" id="A0A7J6FAF8"/>
<organism evidence="7 8">
    <name type="scientific">Cannabis sativa</name>
    <name type="common">Hemp</name>
    <name type="synonym">Marijuana</name>
    <dbReference type="NCBI Taxonomy" id="3483"/>
    <lineage>
        <taxon>Eukaryota</taxon>
        <taxon>Viridiplantae</taxon>
        <taxon>Streptophyta</taxon>
        <taxon>Embryophyta</taxon>
        <taxon>Tracheophyta</taxon>
        <taxon>Spermatophyta</taxon>
        <taxon>Magnoliopsida</taxon>
        <taxon>eudicotyledons</taxon>
        <taxon>Gunneridae</taxon>
        <taxon>Pentapetalae</taxon>
        <taxon>rosids</taxon>
        <taxon>fabids</taxon>
        <taxon>Rosales</taxon>
        <taxon>Cannabaceae</taxon>
        <taxon>Cannabis</taxon>
    </lineage>
</organism>
<dbReference type="PROSITE" id="PS51005">
    <property type="entry name" value="NAC"/>
    <property type="match status" value="1"/>
</dbReference>
<dbReference type="Gene3D" id="2.170.150.80">
    <property type="entry name" value="NAC domain"/>
    <property type="match status" value="1"/>
</dbReference>
<sequence length="254" mass="29177">MEKQNFGTNNNGGLKLPIGYRFCPTDEELLLHYLKRKVHALPLPASVISEFDVFQTDPWALPGDVKEKRYFFCNYKKMDILNNKMCKRVNSGCGFWKPVVNKDKLIVASEFNNQAIGVRKTLVFCGGKRLLQDSKTRWFMHEYYFVRSQTIPNSNSLHQMSQLQMNWVVCGVFQKKRKLNSNKNNINNNKQKKRNQLILSSDEGSPRPSFSCSSGVTDQEDDQEESSTAHIISYNNNTNNNGSKSSFNSTRQPN</sequence>
<dbReference type="InterPro" id="IPR036093">
    <property type="entry name" value="NAC_dom_sf"/>
</dbReference>
<dbReference type="SUPFAM" id="SSF101941">
    <property type="entry name" value="NAC domain"/>
    <property type="match status" value="1"/>
</dbReference>
<feature type="region of interest" description="Disordered" evidence="5">
    <location>
        <begin position="181"/>
        <end position="254"/>
    </location>
</feature>
<dbReference type="Proteomes" id="UP000583929">
    <property type="component" value="Unassembled WGS sequence"/>
</dbReference>
<keyword evidence="2" id="KW-0238">DNA-binding</keyword>
<keyword evidence="8" id="KW-1185">Reference proteome</keyword>
<dbReference type="InterPro" id="IPR003441">
    <property type="entry name" value="NAC-dom"/>
</dbReference>
<keyword evidence="3" id="KW-0804">Transcription</keyword>
<evidence type="ECO:0000256" key="2">
    <source>
        <dbReference type="ARBA" id="ARBA00023125"/>
    </source>
</evidence>
<dbReference type="Pfam" id="PF02365">
    <property type="entry name" value="NAM"/>
    <property type="match status" value="1"/>
</dbReference>